<dbReference type="PROSITE" id="PS51435">
    <property type="entry name" value="AP_NUCLEASE_F1_4"/>
    <property type="match status" value="1"/>
</dbReference>
<sequence>MKLISWNVNGIRAVLKKGFTDFIESENPDILALQETKATPEDVVVPQALAEYTSFWNIAEKKGYSGTAIFTKTKPIAVTLGIGVAEHDREGRVITAEYADFFLVNVYVPNSKRELTRLAYRQQWDRDFLAYLKKLELKKPVIWCGDLNVAHTEIDLARPKDNVKNHGFTPEERAGFDAFVGAGFVDAFREFEKAGGHYTWWSQMGTARARNIGWRD</sequence>
<feature type="binding site" evidence="5">
    <location>
        <position position="146"/>
    </location>
    <ligand>
        <name>Mg(2+)</name>
        <dbReference type="ChEBI" id="CHEBI:18420"/>
        <label>1</label>
    </ligand>
</feature>
<evidence type="ECO:0000256" key="5">
    <source>
        <dbReference type="PIRSR" id="PIRSR604808-2"/>
    </source>
</evidence>
<dbReference type="GO" id="GO:0006284">
    <property type="term" value="P:base-excision repair"/>
    <property type="evidence" value="ECO:0007669"/>
    <property type="project" value="TreeGrafter"/>
</dbReference>
<evidence type="ECO:0000313" key="8">
    <source>
        <dbReference type="EMBL" id="EDY17162.1"/>
    </source>
</evidence>
<dbReference type="PROSITE" id="PS00726">
    <property type="entry name" value="AP_NUCLEASE_F1_1"/>
    <property type="match status" value="1"/>
</dbReference>
<dbReference type="GO" id="GO:0003677">
    <property type="term" value="F:DNA binding"/>
    <property type="evidence" value="ECO:0007669"/>
    <property type="project" value="InterPro"/>
</dbReference>
<evidence type="ECO:0000256" key="2">
    <source>
        <dbReference type="ARBA" id="ARBA00022723"/>
    </source>
</evidence>
<reference evidence="8 9" key="1">
    <citation type="journal article" date="2011" name="J. Bacteriol.">
        <title>Genome sequence of Chthoniobacter flavus Ellin428, an aerobic heterotrophic soil bacterium.</title>
        <authorList>
            <person name="Kant R."/>
            <person name="van Passel M.W."/>
            <person name="Palva A."/>
            <person name="Lucas S."/>
            <person name="Lapidus A."/>
            <person name="Glavina Del Rio T."/>
            <person name="Dalin E."/>
            <person name="Tice H."/>
            <person name="Bruce D."/>
            <person name="Goodwin L."/>
            <person name="Pitluck S."/>
            <person name="Larimer F.W."/>
            <person name="Land M.L."/>
            <person name="Hauser L."/>
            <person name="Sangwan P."/>
            <person name="de Vos W.M."/>
            <person name="Janssen P.H."/>
            <person name="Smidt H."/>
        </authorList>
    </citation>
    <scope>NUCLEOTIDE SEQUENCE [LARGE SCALE GENOMIC DNA]</scope>
    <source>
        <strain evidence="8 9">Ellin428</strain>
    </source>
</reference>
<dbReference type="SUPFAM" id="SSF56219">
    <property type="entry name" value="DNase I-like"/>
    <property type="match status" value="1"/>
</dbReference>
<dbReference type="AlphaFoldDB" id="B4D8V4"/>
<dbReference type="EC" id="4.2.99.18" evidence="8"/>
<dbReference type="GO" id="GO:0008311">
    <property type="term" value="F:double-stranded DNA 3'-5' DNA exonuclease activity"/>
    <property type="evidence" value="ECO:0007669"/>
    <property type="project" value="TreeGrafter"/>
</dbReference>
<dbReference type="Pfam" id="PF03372">
    <property type="entry name" value="Exo_endo_phos"/>
    <property type="match status" value="1"/>
</dbReference>
<feature type="site" description="Transition state stabilizer" evidence="6">
    <location>
        <position position="148"/>
    </location>
</feature>
<evidence type="ECO:0000313" key="9">
    <source>
        <dbReference type="Proteomes" id="UP000005824"/>
    </source>
</evidence>
<organism evidence="8 9">
    <name type="scientific">Chthoniobacter flavus Ellin428</name>
    <dbReference type="NCBI Taxonomy" id="497964"/>
    <lineage>
        <taxon>Bacteria</taxon>
        <taxon>Pseudomonadati</taxon>
        <taxon>Verrucomicrobiota</taxon>
        <taxon>Spartobacteria</taxon>
        <taxon>Chthoniobacterales</taxon>
        <taxon>Chthoniobacteraceae</taxon>
        <taxon>Chthoniobacter</taxon>
    </lineage>
</organism>
<evidence type="ECO:0000256" key="3">
    <source>
        <dbReference type="ARBA" id="ARBA00022801"/>
    </source>
</evidence>
<keyword evidence="5" id="KW-0464">Manganese</keyword>
<evidence type="ECO:0000256" key="4">
    <source>
        <dbReference type="ARBA" id="ARBA00022842"/>
    </source>
</evidence>
<evidence type="ECO:0000256" key="6">
    <source>
        <dbReference type="PIRSR" id="PIRSR604808-3"/>
    </source>
</evidence>
<protein>
    <submittedName>
        <fullName evidence="8">Exodeoxyribonuclease III Xth</fullName>
        <ecNumber evidence="8">4.2.99.18</ecNumber>
    </submittedName>
</protein>
<keyword evidence="3" id="KW-0378">Hydrolase</keyword>
<evidence type="ECO:0000259" key="7">
    <source>
        <dbReference type="Pfam" id="PF03372"/>
    </source>
</evidence>
<name>B4D8V4_9BACT</name>
<dbReference type="CDD" id="cd09087">
    <property type="entry name" value="Ape1-like_AP-endo"/>
    <property type="match status" value="1"/>
</dbReference>
<feature type="binding site" evidence="5">
    <location>
        <position position="35"/>
    </location>
    <ligand>
        <name>Mg(2+)</name>
        <dbReference type="ChEBI" id="CHEBI:18420"/>
        <label>1</label>
    </ligand>
</feature>
<keyword evidence="9" id="KW-1185">Reference proteome</keyword>
<proteinExistence type="inferred from homology"/>
<dbReference type="PANTHER" id="PTHR22748:SF6">
    <property type="entry name" value="DNA-(APURINIC OR APYRIMIDINIC SITE) ENDONUCLEASE"/>
    <property type="match status" value="1"/>
</dbReference>
<dbReference type="NCBIfam" id="TIGR00195">
    <property type="entry name" value="exoDNase_III"/>
    <property type="match status" value="1"/>
</dbReference>
<keyword evidence="4 5" id="KW-0460">Magnesium</keyword>
<gene>
    <name evidence="8" type="ORF">CfE428DRAFT_5344</name>
</gene>
<dbReference type="GO" id="GO:0008081">
    <property type="term" value="F:phosphoric diester hydrolase activity"/>
    <property type="evidence" value="ECO:0007669"/>
    <property type="project" value="TreeGrafter"/>
</dbReference>
<comment type="cofactor">
    <cofactor evidence="5">
        <name>Mg(2+)</name>
        <dbReference type="ChEBI" id="CHEBI:18420"/>
    </cofactor>
    <cofactor evidence="5">
        <name>Mn(2+)</name>
        <dbReference type="ChEBI" id="CHEBI:29035"/>
    </cofactor>
    <text evidence="5">Probably binds two magnesium or manganese ions per subunit.</text>
</comment>
<feature type="binding site" evidence="5">
    <location>
        <position position="7"/>
    </location>
    <ligand>
        <name>Mg(2+)</name>
        <dbReference type="ChEBI" id="CHEBI:18420"/>
        <label>1</label>
    </ligand>
</feature>
<comment type="similarity">
    <text evidence="1">Belongs to the DNA repair enzymes AP/ExoA family.</text>
</comment>
<dbReference type="Gene3D" id="3.60.10.10">
    <property type="entry name" value="Endonuclease/exonuclease/phosphatase"/>
    <property type="match status" value="1"/>
</dbReference>
<dbReference type="InterPro" id="IPR004808">
    <property type="entry name" value="AP_endonuc_1"/>
</dbReference>
<feature type="domain" description="Endonuclease/exonuclease/phosphatase" evidence="7">
    <location>
        <begin position="4"/>
        <end position="215"/>
    </location>
</feature>
<evidence type="ECO:0000256" key="1">
    <source>
        <dbReference type="ARBA" id="ARBA00007092"/>
    </source>
</evidence>
<dbReference type="NCBIfam" id="TIGR00633">
    <property type="entry name" value="xth"/>
    <property type="match status" value="1"/>
</dbReference>
<dbReference type="Proteomes" id="UP000005824">
    <property type="component" value="Unassembled WGS sequence"/>
</dbReference>
<dbReference type="InParanoid" id="B4D8V4"/>
<dbReference type="GO" id="GO:0046872">
    <property type="term" value="F:metal ion binding"/>
    <property type="evidence" value="ECO:0007669"/>
    <property type="project" value="UniProtKB-KW"/>
</dbReference>
<dbReference type="FunCoup" id="B4D8V4">
    <property type="interactions" value="489"/>
</dbReference>
<dbReference type="eggNOG" id="COG0708">
    <property type="taxonomic scope" value="Bacteria"/>
</dbReference>
<dbReference type="InterPro" id="IPR005135">
    <property type="entry name" value="Endo/exonuclease/phosphatase"/>
</dbReference>
<dbReference type="InterPro" id="IPR036691">
    <property type="entry name" value="Endo/exonu/phosph_ase_sf"/>
</dbReference>
<dbReference type="EMBL" id="ABVL01000023">
    <property type="protein sequence ID" value="EDY17162.1"/>
    <property type="molecule type" value="Genomic_DNA"/>
</dbReference>
<accession>B4D8V4</accession>
<comment type="caution">
    <text evidence="8">The sequence shown here is derived from an EMBL/GenBank/DDBJ whole genome shotgun (WGS) entry which is preliminary data.</text>
</comment>
<dbReference type="GO" id="GO:0140078">
    <property type="term" value="F:class I DNA-(apurinic or apyrimidinic site) endonuclease activity"/>
    <property type="evidence" value="ECO:0007669"/>
    <property type="project" value="UniProtKB-EC"/>
</dbReference>
<keyword evidence="2 5" id="KW-0479">Metal-binding</keyword>
<dbReference type="InterPro" id="IPR020847">
    <property type="entry name" value="AP_endonuclease_F1_BS"/>
</dbReference>
<keyword evidence="8" id="KW-0456">Lyase</keyword>
<dbReference type="PANTHER" id="PTHR22748">
    <property type="entry name" value="AP ENDONUCLEASE"/>
    <property type="match status" value="1"/>
</dbReference>
<feature type="binding site" evidence="5">
    <location>
        <position position="148"/>
    </location>
    <ligand>
        <name>Mg(2+)</name>
        <dbReference type="ChEBI" id="CHEBI:18420"/>
        <label>1</label>
    </ligand>
</feature>
<dbReference type="STRING" id="497964.CfE428DRAFT_5344"/>